<evidence type="ECO:0000256" key="3">
    <source>
        <dbReference type="ARBA" id="ARBA00022448"/>
    </source>
</evidence>
<dbReference type="GO" id="GO:0016020">
    <property type="term" value="C:membrane"/>
    <property type="evidence" value="ECO:0007669"/>
    <property type="project" value="UniProtKB-SubCell"/>
</dbReference>
<evidence type="ECO:0000256" key="1">
    <source>
        <dbReference type="ARBA" id="ARBA00004141"/>
    </source>
</evidence>
<evidence type="ECO:0000256" key="6">
    <source>
        <dbReference type="ARBA" id="ARBA00022989"/>
    </source>
</evidence>
<sequence length="362" mass="41200">MKRHEQRKISQFEWYSILLGALIGVGITTLPREITATAGRDGWVTVTVATVLVLLYSQICIYYAKMFPDKTLAQSSVLVLGKYLGSALIVLYAIYTFFTAAIVLRMFMELVYVYLQITVPLLFAMFINMVVIVYLSRCGLSTVARFTIVVLYATAPLFFLFFQPIMFREYVNLLPVFEKGIAPSLLATQEAVLAFLGVELILIFYPYINNKNSFSKVTTLAIGSVWFIYTSIIVVIVMMMGIEQVEITYWPFLEYMKLVEMEIFERLDTLFIYMWTSKVLLVAGIQYFAGTFSLAHLTNKDYHDIWTLACWPIVIAITWYPDSTPQIEELAGYVGLYGGILVGVMPILLITVAKLRGIRNEN</sequence>
<evidence type="ECO:0000313" key="9">
    <source>
        <dbReference type="EMBL" id="XBX75353.1"/>
    </source>
</evidence>
<dbReference type="GO" id="GO:0009847">
    <property type="term" value="P:spore germination"/>
    <property type="evidence" value="ECO:0007669"/>
    <property type="project" value="InterPro"/>
</dbReference>
<dbReference type="PANTHER" id="PTHR34975:SF2">
    <property type="entry name" value="SPORE GERMINATION PROTEIN A2"/>
    <property type="match status" value="1"/>
</dbReference>
<evidence type="ECO:0000256" key="2">
    <source>
        <dbReference type="ARBA" id="ARBA00007998"/>
    </source>
</evidence>
<evidence type="ECO:0000256" key="4">
    <source>
        <dbReference type="ARBA" id="ARBA00022544"/>
    </source>
</evidence>
<gene>
    <name evidence="9" type="ORF">PRVXT_000472</name>
</gene>
<dbReference type="Gene3D" id="1.20.1740.10">
    <property type="entry name" value="Amino acid/polyamine transporter I"/>
    <property type="match status" value="1"/>
</dbReference>
<evidence type="ECO:0000256" key="7">
    <source>
        <dbReference type="ARBA" id="ARBA00023136"/>
    </source>
</evidence>
<keyword evidence="5 8" id="KW-0812">Transmembrane</keyword>
<dbReference type="PANTHER" id="PTHR34975">
    <property type="entry name" value="SPORE GERMINATION PROTEIN A2"/>
    <property type="match status" value="1"/>
</dbReference>
<proteinExistence type="inferred from homology"/>
<dbReference type="NCBIfam" id="TIGR00912">
    <property type="entry name" value="2A0309"/>
    <property type="match status" value="1"/>
</dbReference>
<feature type="transmembrane region" description="Helical" evidence="8">
    <location>
        <begin position="332"/>
        <end position="353"/>
    </location>
</feature>
<dbReference type="Pfam" id="PF03845">
    <property type="entry name" value="Spore_permease"/>
    <property type="match status" value="1"/>
</dbReference>
<feature type="transmembrane region" description="Helical" evidence="8">
    <location>
        <begin position="113"/>
        <end position="134"/>
    </location>
</feature>
<feature type="transmembrane region" description="Helical" evidence="8">
    <location>
        <begin position="84"/>
        <end position="107"/>
    </location>
</feature>
<dbReference type="InterPro" id="IPR004761">
    <property type="entry name" value="Spore_GerAB"/>
</dbReference>
<keyword evidence="4" id="KW-0309">Germination</keyword>
<dbReference type="AlphaFoldDB" id="A0AAU7VN10"/>
<evidence type="ECO:0000256" key="8">
    <source>
        <dbReference type="SAM" id="Phobius"/>
    </source>
</evidence>
<dbReference type="EMBL" id="CP158367">
    <property type="protein sequence ID" value="XBX75353.1"/>
    <property type="molecule type" value="Genomic_DNA"/>
</dbReference>
<reference evidence="9" key="1">
    <citation type="journal article" date="2013" name="Extremophiles">
        <title>Proteinivorax tanatarense gen. nov., sp. nov., an anaerobic, haloalkaliphilic, proteolytic bacterium isolated from a decaying algal bloom, and proposal of Proteinivoraceae fam. nov.</title>
        <authorList>
            <person name="Kevbrin V."/>
            <person name="Boltyanskaya Y."/>
            <person name="Zhilina T."/>
            <person name="Kolganova T."/>
            <person name="Lavrentjeva E."/>
            <person name="Kuznetsov B."/>
        </authorList>
    </citation>
    <scope>NUCLEOTIDE SEQUENCE</scope>
    <source>
        <strain evidence="9">Z-910T</strain>
    </source>
</reference>
<evidence type="ECO:0000256" key="5">
    <source>
        <dbReference type="ARBA" id="ARBA00022692"/>
    </source>
</evidence>
<feature type="transmembrane region" description="Helical" evidence="8">
    <location>
        <begin position="302"/>
        <end position="320"/>
    </location>
</feature>
<feature type="transmembrane region" description="Helical" evidence="8">
    <location>
        <begin position="220"/>
        <end position="242"/>
    </location>
</feature>
<feature type="transmembrane region" description="Helical" evidence="8">
    <location>
        <begin position="270"/>
        <end position="290"/>
    </location>
</feature>
<name>A0AAU7VN10_9FIRM</name>
<feature type="transmembrane region" description="Helical" evidence="8">
    <location>
        <begin position="42"/>
        <end position="64"/>
    </location>
</feature>
<organism evidence="9">
    <name type="scientific">Proteinivorax tanatarense</name>
    <dbReference type="NCBI Taxonomy" id="1260629"/>
    <lineage>
        <taxon>Bacteria</taxon>
        <taxon>Bacillati</taxon>
        <taxon>Bacillota</taxon>
        <taxon>Clostridia</taxon>
        <taxon>Eubacteriales</taxon>
        <taxon>Proteinivoracaceae</taxon>
        <taxon>Proteinivorax</taxon>
    </lineage>
</organism>
<accession>A0AAU7VN10</accession>
<dbReference type="RefSeq" id="WP_350344098.1">
    <property type="nucleotide sequence ID" value="NZ_CP158367.1"/>
</dbReference>
<comment type="subcellular location">
    <subcellularLocation>
        <location evidence="1">Membrane</location>
        <topology evidence="1">Multi-pass membrane protein</topology>
    </subcellularLocation>
</comment>
<protein>
    <submittedName>
        <fullName evidence="9">GerAB/ArcD/ProY family transporter</fullName>
    </submittedName>
</protein>
<keyword evidence="6 8" id="KW-1133">Transmembrane helix</keyword>
<feature type="transmembrane region" description="Helical" evidence="8">
    <location>
        <begin position="186"/>
        <end position="208"/>
    </location>
</feature>
<keyword evidence="7 8" id="KW-0472">Membrane</keyword>
<comment type="similarity">
    <text evidence="2">Belongs to the amino acid-polyamine-organocation (APC) superfamily. Spore germination protein (SGP) (TC 2.A.3.9) family.</text>
</comment>
<feature type="transmembrane region" description="Helical" evidence="8">
    <location>
        <begin position="146"/>
        <end position="166"/>
    </location>
</feature>
<reference evidence="9" key="2">
    <citation type="submission" date="2024-06" db="EMBL/GenBank/DDBJ databases">
        <authorList>
            <person name="Petrova K.O."/>
            <person name="Toshchakov S.V."/>
            <person name="Boltjanskaja Y.V."/>
            <person name="Kevbrin V."/>
        </authorList>
    </citation>
    <scope>NUCLEOTIDE SEQUENCE</scope>
    <source>
        <strain evidence="9">Z-910T</strain>
    </source>
</reference>
<feature type="transmembrane region" description="Helical" evidence="8">
    <location>
        <begin position="12"/>
        <end position="30"/>
    </location>
</feature>
<keyword evidence="3" id="KW-0813">Transport</keyword>